<dbReference type="AlphaFoldDB" id="A0AAN1W026"/>
<dbReference type="PANTHER" id="PTHR38690:SF1">
    <property type="entry name" value="PROTEASE"/>
    <property type="match status" value="1"/>
</dbReference>
<name>A0AAN1W026_9PROT</name>
<evidence type="ECO:0000256" key="1">
    <source>
        <dbReference type="SAM" id="Phobius"/>
    </source>
</evidence>
<dbReference type="RefSeq" id="WP_212786764.1">
    <property type="nucleotide sequence ID" value="NZ_AP019536.1"/>
</dbReference>
<dbReference type="InterPro" id="IPR025263">
    <property type="entry name" value="YhdP_central"/>
</dbReference>
<reference evidence="3 4" key="1">
    <citation type="submission" date="2019-03" db="EMBL/GenBank/DDBJ databases">
        <title>Complete genome sequence of Ferrigenium kumadai strain An22, a microaerophilic iron-oxidizing bacterium isolated from a paddy field soil.</title>
        <authorList>
            <person name="Watanabe T."/>
            <person name="Asakawa S."/>
        </authorList>
    </citation>
    <scope>NUCLEOTIDE SEQUENCE [LARGE SCALE GENOMIC DNA]</scope>
    <source>
        <strain evidence="3 4">An22</strain>
    </source>
</reference>
<sequence>MRLLWHSLNWLTRLAIVSAAALAVLIAMSIVVLRYWVLPDIEQHHDKITLSLSQAIGNPVVIGKITADWQGLRPRLSFTDVHILDEQRQPALVLSRIDSSVSWMSLLTAELRLASLEVDRPELLVRRDAQGKLFIGGVALSQQGSNNDLSDWLLHQSYMVVRDALIVWVDEQRDAPPLVLRHVELHIENGLFDRHRFALRALPPAELATPLDVRGDFHGESFDDLAAWRGQLFTQLDYTDVTAWRPWLDLPGEFSRGRGALRGWLGIEGGKVAKVTADLDLHGVVTRLAEDVPEMVVLKLRGRAAWKYAADELEVSTRRLAMRLYNGIELQPTDFYFRTARANGERPASGELRANLLQLETLAALSNFLPLDASLRARLEAYAPRGQVSGLDAQWQGALEKPDSYRIKGSFDRLALRQVGRMPGFSGLSMDVNGSETSGRLHINSRQLVVDAPEALREPLLFTTLTGQAGWQRKHDELLVTVDNVAVTNDDLAGNLYGSYRTQAGTLGMLDLTVALTRGDVRRAARYTPLVALDRKDNDWLNGALLAGHTDDFRVRVKGNLSDFPLHGTEDALLEIGGHASGVVLEFDKRWPKVDNIDGEFWIRGNKLEVKSDSATMLGARLHNLTVAMPDLMSKDLPLEIRGEADATSETFLRFIQQSPVRGYISGFTDGMHASGNGHLNLFTRIPLLSDKPVQVAGTVRVQDNDIDLGKGVPWLRKARGALSFTEAGMKSEGVSAEILGGNATIDVRTAEGGVVHASAQGRVNLDALRTREPHPLLNYLRGGAAWDANIVVAKKSAQMQINSSLVGINSTLPQPFAKRAFEPMPLRMEKNNVTDGQDVLTVQLGKLLNVRLARRDENGEMVVKRGAVNFGGQGRWPDQDGVWLLGRLPVLSLEGWGGLLGAAGDTTDGLPIAGADLVVDKASGFGMNIDDLRIAADRRGDGIVARLISDEVNGEVEWQSRGEGKLTARLQNLTWNGDRSVQTAPEKSMPISPDNLPALQVGIENLQVKGKQIGRFELVGHPEGNDWRLRRLRITNPDGSLSGDGVWHGSEANARTSVNLLLDISDAGKILARSGYPNTVKGGSGRLAANLSWAGAPDEFHYATLSGTLNLDTGKGQFLKMDPGIGKLLGILSLQALPKRITLDFNDVFSDGFQFDSIKGNAQVSNGVLDTQDLRLDGSAAKVTMKGRVDMNRETQDLRVRILPAVGDSVSLLGAFAAGPAVGVGALLMNKVLGEPLDKLVSFEYNVSGTWSDPKVVKVGEVPVKPKESKPQ</sequence>
<dbReference type="EMBL" id="AP019536">
    <property type="protein sequence ID" value="BBI99171.1"/>
    <property type="molecule type" value="Genomic_DNA"/>
</dbReference>
<dbReference type="InterPro" id="IPR011836">
    <property type="entry name" value="YhdP"/>
</dbReference>
<feature type="domain" description="YhdP central" evidence="2">
    <location>
        <begin position="2"/>
        <end position="1257"/>
    </location>
</feature>
<keyword evidence="1" id="KW-1133">Transmembrane helix</keyword>
<evidence type="ECO:0000259" key="2">
    <source>
        <dbReference type="Pfam" id="PF13116"/>
    </source>
</evidence>
<proteinExistence type="predicted"/>
<gene>
    <name evidence="3" type="ORF">FGKAn22_08640</name>
</gene>
<dbReference type="KEGG" id="fku:FGKAn22_08640"/>
<feature type="transmembrane region" description="Helical" evidence="1">
    <location>
        <begin position="12"/>
        <end position="37"/>
    </location>
</feature>
<dbReference type="Proteomes" id="UP001319121">
    <property type="component" value="Chromosome"/>
</dbReference>
<evidence type="ECO:0000313" key="3">
    <source>
        <dbReference type="EMBL" id="BBI99171.1"/>
    </source>
</evidence>
<keyword evidence="1" id="KW-0472">Membrane</keyword>
<keyword evidence="4" id="KW-1185">Reference proteome</keyword>
<keyword evidence="1" id="KW-0812">Transmembrane</keyword>
<dbReference type="Pfam" id="PF13116">
    <property type="entry name" value="YhdP"/>
    <property type="match status" value="1"/>
</dbReference>
<organism evidence="3 4">
    <name type="scientific">Ferrigenium kumadai</name>
    <dbReference type="NCBI Taxonomy" id="1682490"/>
    <lineage>
        <taxon>Bacteria</taxon>
        <taxon>Pseudomonadati</taxon>
        <taxon>Pseudomonadota</taxon>
        <taxon>Betaproteobacteria</taxon>
        <taxon>Nitrosomonadales</taxon>
        <taxon>Gallionellaceae</taxon>
        <taxon>Ferrigenium</taxon>
    </lineage>
</organism>
<accession>A0AAN1W026</accession>
<evidence type="ECO:0000313" key="4">
    <source>
        <dbReference type="Proteomes" id="UP001319121"/>
    </source>
</evidence>
<protein>
    <submittedName>
        <fullName evidence="3">DUF3971 domain-containing protein</fullName>
    </submittedName>
</protein>
<dbReference type="PANTHER" id="PTHR38690">
    <property type="entry name" value="PROTEASE-RELATED"/>
    <property type="match status" value="1"/>
</dbReference>
<dbReference type="NCBIfam" id="TIGR02099">
    <property type="entry name" value="YhdP family protein"/>
    <property type="match status" value="1"/>
</dbReference>